<dbReference type="OrthoDB" id="8954335at2759"/>
<name>A0A409WTB1_9AGAR</name>
<dbReference type="GO" id="GO:0005619">
    <property type="term" value="C:ascospore wall"/>
    <property type="evidence" value="ECO:0007669"/>
    <property type="project" value="TreeGrafter"/>
</dbReference>
<protein>
    <recommendedName>
        <fullName evidence="2">G domain-containing protein</fullName>
    </recommendedName>
</protein>
<evidence type="ECO:0000256" key="1">
    <source>
        <dbReference type="SAM" id="Phobius"/>
    </source>
</evidence>
<dbReference type="Gene3D" id="3.40.50.300">
    <property type="entry name" value="P-loop containing nucleotide triphosphate hydrolases"/>
    <property type="match status" value="1"/>
</dbReference>
<keyword evidence="4" id="KW-1185">Reference proteome</keyword>
<dbReference type="PANTHER" id="PTHR34292:SF1">
    <property type="entry name" value="OUTER SPORE WALL PROTEIN RRT8"/>
    <property type="match status" value="1"/>
</dbReference>
<gene>
    <name evidence="3" type="ORF">CVT24_003323</name>
</gene>
<evidence type="ECO:0000313" key="3">
    <source>
        <dbReference type="EMBL" id="PPQ81727.1"/>
    </source>
</evidence>
<feature type="domain" description="G" evidence="2">
    <location>
        <begin position="128"/>
        <end position="207"/>
    </location>
</feature>
<dbReference type="InterPro" id="IPR006073">
    <property type="entry name" value="GTP-bd"/>
</dbReference>
<keyword evidence="1" id="KW-0812">Transmembrane</keyword>
<accession>A0A409WTB1</accession>
<feature type="transmembrane region" description="Helical" evidence="1">
    <location>
        <begin position="20"/>
        <end position="53"/>
    </location>
</feature>
<dbReference type="EMBL" id="NHTK01005245">
    <property type="protein sequence ID" value="PPQ81727.1"/>
    <property type="molecule type" value="Genomic_DNA"/>
</dbReference>
<comment type="caution">
    <text evidence="3">The sequence shown here is derived from an EMBL/GenBank/DDBJ whole genome shotgun (WGS) entry which is preliminary data.</text>
</comment>
<evidence type="ECO:0000259" key="2">
    <source>
        <dbReference type="Pfam" id="PF01926"/>
    </source>
</evidence>
<keyword evidence="1" id="KW-1133">Transmembrane helix</keyword>
<dbReference type="Proteomes" id="UP000284842">
    <property type="component" value="Unassembled WGS sequence"/>
</dbReference>
<organism evidence="3 4">
    <name type="scientific">Panaeolus cyanescens</name>
    <dbReference type="NCBI Taxonomy" id="181874"/>
    <lineage>
        <taxon>Eukaryota</taxon>
        <taxon>Fungi</taxon>
        <taxon>Dikarya</taxon>
        <taxon>Basidiomycota</taxon>
        <taxon>Agaricomycotina</taxon>
        <taxon>Agaricomycetes</taxon>
        <taxon>Agaricomycetidae</taxon>
        <taxon>Agaricales</taxon>
        <taxon>Agaricineae</taxon>
        <taxon>Galeropsidaceae</taxon>
        <taxon>Panaeolus</taxon>
    </lineage>
</organism>
<dbReference type="InterPro" id="IPR052786">
    <property type="entry name" value="Spore_wall_assembly"/>
</dbReference>
<dbReference type="Pfam" id="PF01926">
    <property type="entry name" value="MMR_HSR1"/>
    <property type="match status" value="1"/>
</dbReference>
<proteinExistence type="predicted"/>
<dbReference type="InParanoid" id="A0A409WTB1"/>
<keyword evidence="1" id="KW-0472">Membrane</keyword>
<dbReference type="AlphaFoldDB" id="A0A409WTB1"/>
<dbReference type="InterPro" id="IPR027417">
    <property type="entry name" value="P-loop_NTPase"/>
</dbReference>
<dbReference type="CDD" id="cd00882">
    <property type="entry name" value="Ras_like_GTPase"/>
    <property type="match status" value="1"/>
</dbReference>
<reference evidence="3 4" key="1">
    <citation type="journal article" date="2018" name="Evol. Lett.">
        <title>Horizontal gene cluster transfer increased hallucinogenic mushroom diversity.</title>
        <authorList>
            <person name="Reynolds H.T."/>
            <person name="Vijayakumar V."/>
            <person name="Gluck-Thaler E."/>
            <person name="Korotkin H.B."/>
            <person name="Matheny P.B."/>
            <person name="Slot J.C."/>
        </authorList>
    </citation>
    <scope>NUCLEOTIDE SEQUENCE [LARGE SCALE GENOMIC DNA]</scope>
    <source>
        <strain evidence="3 4">2629</strain>
    </source>
</reference>
<evidence type="ECO:0000313" key="4">
    <source>
        <dbReference type="Proteomes" id="UP000284842"/>
    </source>
</evidence>
<dbReference type="GO" id="GO:0005811">
    <property type="term" value="C:lipid droplet"/>
    <property type="evidence" value="ECO:0007669"/>
    <property type="project" value="TreeGrafter"/>
</dbReference>
<dbReference type="PANTHER" id="PTHR34292">
    <property type="entry name" value="OUTER SPORE WALL PROTEIN LDS1"/>
    <property type="match status" value="1"/>
</dbReference>
<dbReference type="SUPFAM" id="SSF52540">
    <property type="entry name" value="P-loop containing nucleoside triphosphate hydrolases"/>
    <property type="match status" value="1"/>
</dbReference>
<dbReference type="GO" id="GO:0005525">
    <property type="term" value="F:GTP binding"/>
    <property type="evidence" value="ECO:0007669"/>
    <property type="project" value="InterPro"/>
</dbReference>
<sequence length="387" mass="44253">MGHGPEQRKEMVKRNSWRYWTFGIVQVSLQMVPVLSIFFLFSTATGAGLWAAAVEAERRKAREGYGEEHRDEVSRWMRDGEGIREGMRSAMKSVFPWKRYVLHVSHDNLVHQLPNFSLSITINRLSRLLGPTGSGKSSFIEAVAGNDQKLGISSGTLESVTHEVQVYKVINMYEKWDEPLPLFIIDTPGFLDSKISELEVVNKIKTWQKRRKANINYIYYFSRITDTRIPGSMKRLIKLIKGLFSISNFIFDSVIVTSMWDTLHKEEAINRAESHFVELRDVIWRDCIESEDIWKGDVKIGAKIAKFNNTPASAIAILQSSGPWPICLDNGAFDIRKGSVISPLVFRELLHRIETSSQHRRSLQQEIIELITNPDEGLESVRATLRT</sequence>